<name>A0A7U3ZGG2_RUNSL</name>
<evidence type="ECO:0000313" key="1">
    <source>
        <dbReference type="EMBL" id="AEI46771.1"/>
    </source>
</evidence>
<dbReference type="AlphaFoldDB" id="A0A7U3ZGG2"/>
<reference evidence="2" key="1">
    <citation type="submission" date="2011-06" db="EMBL/GenBank/DDBJ databases">
        <title>The complete genome of chromosome of Runella slithyformis DSM 19594.</title>
        <authorList>
            <consortium name="US DOE Joint Genome Institute (JGI-PGF)"/>
            <person name="Lucas S."/>
            <person name="Han J."/>
            <person name="Lapidus A."/>
            <person name="Bruce D."/>
            <person name="Goodwin L."/>
            <person name="Pitluck S."/>
            <person name="Peters L."/>
            <person name="Kyrpides N."/>
            <person name="Mavromatis K."/>
            <person name="Ivanova N."/>
            <person name="Ovchinnikova G."/>
            <person name="Zhang X."/>
            <person name="Misra M."/>
            <person name="Detter J.C."/>
            <person name="Tapia R."/>
            <person name="Han C."/>
            <person name="Land M."/>
            <person name="Hauser L."/>
            <person name="Markowitz V."/>
            <person name="Cheng J.-F."/>
            <person name="Hugenholtz P."/>
            <person name="Woyke T."/>
            <person name="Wu D."/>
            <person name="Tindall B."/>
            <person name="Faehrich R."/>
            <person name="Brambilla E."/>
            <person name="Klenk H.-P."/>
            <person name="Eisen J.A."/>
        </authorList>
    </citation>
    <scope>NUCLEOTIDE SEQUENCE [LARGE SCALE GENOMIC DNA]</scope>
    <source>
        <strain evidence="2">ATCC 29530 / DSM 19594 / LMG 11500 / NCIMB 11436 / LSU 4</strain>
    </source>
</reference>
<dbReference type="EMBL" id="CP002859">
    <property type="protein sequence ID" value="AEI46771.1"/>
    <property type="molecule type" value="Genomic_DNA"/>
</dbReference>
<proteinExistence type="predicted"/>
<dbReference type="KEGG" id="rsi:Runsl_0319"/>
<dbReference type="GO" id="GO:0016788">
    <property type="term" value="F:hydrolase activity, acting on ester bonds"/>
    <property type="evidence" value="ECO:0007669"/>
    <property type="project" value="UniProtKB-ARBA"/>
</dbReference>
<dbReference type="RefSeq" id="WP_013926096.1">
    <property type="nucleotide sequence ID" value="NC_015703.1"/>
</dbReference>
<sequence length="540" mass="59264">MSNLDGKFRAKDLNGLGLSKENYTTGEKALVADLLKYNEESYSEIEGFYMGANSPVVNSGSKYIVIPASAGEDILVSSSINGSAIRLARYFNNAGVQIGTSTQIGIDGVTTNLVDVPLVIPEGTIRAYISCTLSGKITVKRKLGEAKFQGVQPAPVTKNGWYMGKNGVIVASATRKITSFSVIPGEKIRITTHISGDPLAAVTFLDRLNNVVSFENVGTNGLITYITAQVYTVPKNAAICFVNFTDIVVIEKEIINSALDMQGQHFLWLGTSIPQGGQYPQRSAAKLGAYGINLAVGSSMMRISKADGTINGLAWQNVAYSLCHTIAEKNDLITNWATYRPLFGNAAQAPTTLSVSDQAFFLSCSYENRLLPYLDGRMPMPDKFFIDHGHNDNLSSDSDTQFTTIPATRNDRRFFLGAANFIIDLILQYNPRARIAIIGHYENARKTRVSTAQIALADYWDFPIFRLWERLGWTQQIVPGTQPLWATAPYNSFTAGANTSTDMTMTRLWMPDDLHPHSDTSGRTQDLITNNVAEFARGFY</sequence>
<dbReference type="Proteomes" id="UP000000493">
    <property type="component" value="Chromosome"/>
</dbReference>
<accession>A0A7U3ZGG2</accession>
<dbReference type="SUPFAM" id="SSF52266">
    <property type="entry name" value="SGNH hydrolase"/>
    <property type="match status" value="1"/>
</dbReference>
<evidence type="ECO:0000313" key="2">
    <source>
        <dbReference type="Proteomes" id="UP000000493"/>
    </source>
</evidence>
<dbReference type="InterPro" id="IPR036514">
    <property type="entry name" value="SGNH_hydro_sf"/>
</dbReference>
<protein>
    <submittedName>
        <fullName evidence="1">Uncharacterized protein</fullName>
    </submittedName>
</protein>
<organism evidence="1 2">
    <name type="scientific">Runella slithyformis (strain ATCC 29530 / DSM 19594 / LMG 11500 / NCIMB 11436 / LSU 4)</name>
    <dbReference type="NCBI Taxonomy" id="761193"/>
    <lineage>
        <taxon>Bacteria</taxon>
        <taxon>Pseudomonadati</taxon>
        <taxon>Bacteroidota</taxon>
        <taxon>Cytophagia</taxon>
        <taxon>Cytophagales</taxon>
        <taxon>Spirosomataceae</taxon>
        <taxon>Runella</taxon>
    </lineage>
</organism>
<gene>
    <name evidence="1" type="ordered locus">Runsl_0319</name>
</gene>
<dbReference type="Gene3D" id="3.40.50.1110">
    <property type="entry name" value="SGNH hydrolase"/>
    <property type="match status" value="1"/>
</dbReference>
<keyword evidence="2" id="KW-1185">Reference proteome</keyword>
<reference evidence="1 2" key="2">
    <citation type="journal article" date="2012" name="Stand. Genomic Sci.">
        <title>Complete genome sequence of the aquatic bacterium Runella slithyformis type strain (LSU 4(T)).</title>
        <authorList>
            <person name="Copeland A."/>
            <person name="Zhang X."/>
            <person name="Misra M."/>
            <person name="Lapidus A."/>
            <person name="Nolan M."/>
            <person name="Lucas S."/>
            <person name="Deshpande S."/>
            <person name="Cheng J.F."/>
            <person name="Tapia R."/>
            <person name="Goodwin L.A."/>
            <person name="Pitluck S."/>
            <person name="Liolios K."/>
            <person name="Pagani I."/>
            <person name="Ivanova N."/>
            <person name="Mikhailova N."/>
            <person name="Pati A."/>
            <person name="Chen A."/>
            <person name="Palaniappan K."/>
            <person name="Land M."/>
            <person name="Hauser L."/>
            <person name="Pan C."/>
            <person name="Jeffries C.D."/>
            <person name="Detter J.C."/>
            <person name="Brambilla E.M."/>
            <person name="Rohde M."/>
            <person name="Djao O.D."/>
            <person name="Goker M."/>
            <person name="Sikorski J."/>
            <person name="Tindall B.J."/>
            <person name="Woyke T."/>
            <person name="Bristow J."/>
            <person name="Eisen J.A."/>
            <person name="Markowitz V."/>
            <person name="Hugenholtz P."/>
            <person name="Kyrpides N.C."/>
            <person name="Klenk H.P."/>
            <person name="Mavromatis K."/>
        </authorList>
    </citation>
    <scope>NUCLEOTIDE SEQUENCE [LARGE SCALE GENOMIC DNA]</scope>
    <source>
        <strain evidence="2">ATCC 29530 / DSM 19594 / LMG 11500 / NCIMB 11436 / LSU 4</strain>
    </source>
</reference>